<protein>
    <submittedName>
        <fullName evidence="5">ATP-binding cassette domain-containing protein</fullName>
    </submittedName>
</protein>
<keyword evidence="3 5" id="KW-0067">ATP-binding</keyword>
<accession>A0A7V4E3Y0</accession>
<evidence type="ECO:0000256" key="2">
    <source>
        <dbReference type="ARBA" id="ARBA00022741"/>
    </source>
</evidence>
<dbReference type="GO" id="GO:0016887">
    <property type="term" value="F:ATP hydrolysis activity"/>
    <property type="evidence" value="ECO:0007669"/>
    <property type="project" value="InterPro"/>
</dbReference>
<dbReference type="Pfam" id="PF00005">
    <property type="entry name" value="ABC_tran"/>
    <property type="match status" value="1"/>
</dbReference>
<comment type="caution">
    <text evidence="5">The sequence shown here is derived from an EMBL/GenBank/DDBJ whole genome shotgun (WGS) entry which is preliminary data.</text>
</comment>
<evidence type="ECO:0000256" key="1">
    <source>
        <dbReference type="ARBA" id="ARBA00022448"/>
    </source>
</evidence>
<dbReference type="PANTHER" id="PTHR42711">
    <property type="entry name" value="ABC TRANSPORTER ATP-BINDING PROTEIN"/>
    <property type="match status" value="1"/>
</dbReference>
<name>A0A7V4E3Y0_UNCW3</name>
<gene>
    <name evidence="5" type="ORF">ENU66_01580</name>
</gene>
<dbReference type="PANTHER" id="PTHR42711:SF4">
    <property type="entry name" value="ABC TRANSPORTER RELATED"/>
    <property type="match status" value="1"/>
</dbReference>
<dbReference type="Gene3D" id="3.40.50.300">
    <property type="entry name" value="P-loop containing nucleotide triphosphate hydrolases"/>
    <property type="match status" value="1"/>
</dbReference>
<proteinExistence type="predicted"/>
<sequence length="293" mass="33287">MVFIEINRLSKYYKDFCALRQITYIQEKEGNIAILGPNGSGKSTLLKILSGILHPSEGEVKVFGFRPYEKKKSYLLKISYVNPQKTRLIFDVSAMDNLYLFGSAYGLSFKEIKTRAEKLSTMLGVEHKLQSPVRNLSFGERVKIELITALLHAPDLLLLDEPFVGLDFMARKTLQDLFVQTKTNVIITSHLIDGLTSFVENVILLNRGEVVYAGKLERMYERVKGKKTVILYVNDETIYLPGFIKRGKWEYGALVEEDKIGDLYSSLVSNSSIEKIEIRSPEIEDIIGELLFG</sequence>
<dbReference type="SMART" id="SM00382">
    <property type="entry name" value="AAA"/>
    <property type="match status" value="1"/>
</dbReference>
<dbReference type="InterPro" id="IPR017871">
    <property type="entry name" value="ABC_transporter-like_CS"/>
</dbReference>
<feature type="domain" description="ABC transporter" evidence="4">
    <location>
        <begin position="4"/>
        <end position="232"/>
    </location>
</feature>
<organism evidence="5">
    <name type="scientific">candidate division WOR-3 bacterium</name>
    <dbReference type="NCBI Taxonomy" id="2052148"/>
    <lineage>
        <taxon>Bacteria</taxon>
        <taxon>Bacteria division WOR-3</taxon>
    </lineage>
</organism>
<dbReference type="AlphaFoldDB" id="A0A7V4E3Y0"/>
<evidence type="ECO:0000313" key="5">
    <source>
        <dbReference type="EMBL" id="HGL17020.1"/>
    </source>
</evidence>
<reference evidence="5" key="1">
    <citation type="journal article" date="2020" name="mSystems">
        <title>Genome- and Community-Level Interaction Insights into Carbon Utilization and Element Cycling Functions of Hydrothermarchaeota in Hydrothermal Sediment.</title>
        <authorList>
            <person name="Zhou Z."/>
            <person name="Liu Y."/>
            <person name="Xu W."/>
            <person name="Pan J."/>
            <person name="Luo Z.H."/>
            <person name="Li M."/>
        </authorList>
    </citation>
    <scope>NUCLEOTIDE SEQUENCE [LARGE SCALE GENOMIC DNA]</scope>
    <source>
        <strain evidence="5">SpSt-69</strain>
    </source>
</reference>
<keyword evidence="2" id="KW-0547">Nucleotide-binding</keyword>
<dbReference type="InterPro" id="IPR003439">
    <property type="entry name" value="ABC_transporter-like_ATP-bd"/>
</dbReference>
<dbReference type="SUPFAM" id="SSF52540">
    <property type="entry name" value="P-loop containing nucleoside triphosphate hydrolases"/>
    <property type="match status" value="1"/>
</dbReference>
<evidence type="ECO:0000256" key="3">
    <source>
        <dbReference type="ARBA" id="ARBA00022840"/>
    </source>
</evidence>
<keyword evidence="1" id="KW-0813">Transport</keyword>
<evidence type="ECO:0000259" key="4">
    <source>
        <dbReference type="PROSITE" id="PS50893"/>
    </source>
</evidence>
<dbReference type="InterPro" id="IPR027417">
    <property type="entry name" value="P-loop_NTPase"/>
</dbReference>
<dbReference type="InterPro" id="IPR003593">
    <property type="entry name" value="AAA+_ATPase"/>
</dbReference>
<dbReference type="EMBL" id="DTDJ01000014">
    <property type="protein sequence ID" value="HGL17020.1"/>
    <property type="molecule type" value="Genomic_DNA"/>
</dbReference>
<dbReference type="InterPro" id="IPR050763">
    <property type="entry name" value="ABC_transporter_ATP-binding"/>
</dbReference>
<dbReference type="PROSITE" id="PS00211">
    <property type="entry name" value="ABC_TRANSPORTER_1"/>
    <property type="match status" value="1"/>
</dbReference>
<dbReference type="PROSITE" id="PS50893">
    <property type="entry name" value="ABC_TRANSPORTER_2"/>
    <property type="match status" value="1"/>
</dbReference>
<dbReference type="GO" id="GO:0005524">
    <property type="term" value="F:ATP binding"/>
    <property type="evidence" value="ECO:0007669"/>
    <property type="project" value="UniProtKB-KW"/>
</dbReference>